<dbReference type="OrthoDB" id="9814129at2"/>
<evidence type="ECO:0000313" key="3">
    <source>
        <dbReference type="Proteomes" id="UP000185151"/>
    </source>
</evidence>
<dbReference type="SUPFAM" id="SSF48452">
    <property type="entry name" value="TPR-like"/>
    <property type="match status" value="1"/>
</dbReference>
<dbReference type="PROSITE" id="PS50005">
    <property type="entry name" value="TPR"/>
    <property type="match status" value="1"/>
</dbReference>
<evidence type="ECO:0000313" key="2">
    <source>
        <dbReference type="EMBL" id="SIO25780.1"/>
    </source>
</evidence>
<dbReference type="Gene3D" id="1.25.40.10">
    <property type="entry name" value="Tetratricopeptide repeat domain"/>
    <property type="match status" value="1"/>
</dbReference>
<gene>
    <name evidence="2" type="ORF">SAMN05444165_1735</name>
</gene>
<dbReference type="EMBL" id="FSRU01000001">
    <property type="protein sequence ID" value="SIO25780.1"/>
    <property type="molecule type" value="Genomic_DNA"/>
</dbReference>
<dbReference type="InterPro" id="IPR019734">
    <property type="entry name" value="TPR_rpt"/>
</dbReference>
<proteinExistence type="predicted"/>
<name>A0A1N6I182_9BURK</name>
<sequence length="440" mass="48545">MNQSRPRPVSNAERQVVEAALAAQAQGDLAGAERLYRALIEADSRNGIAHNNLATLLRQSGRFAGAIAHYRCALESLPDSAQIHANLADTLESLEQYEAAESAYRRALELDPARAEARYNYGLLLLAAGRYAQGWAHYEARSQVFREHGSLPFARWNGEDLRGKTLLLLPEQGYGDTIQFVRYVSLLKARGVAKLSVICKPALVPLLRTVQGIDALITDPHGLQVHDYWDSLLSLPGRFGTTLESIPAQIPYVGVFTNRLEAWRARLPVDGLRVGLVWKGNPEHDNDAERSLPHFSALQPLWSVNSANSVSSVNSVRGVHFISLQVGGAETEARQRASEQPALCLGDQIRDFGDTAAIVGQLNLVICVDTAVAHLAGALGVACWLLLPRRGVDWRWQRSGVQSPWYPKDMYLFRQREAGWQGVIGEVRDALADSVRERHA</sequence>
<dbReference type="InterPro" id="IPR052943">
    <property type="entry name" value="TMTC_O-mannosyl-trnsfr"/>
</dbReference>
<protein>
    <submittedName>
        <fullName evidence="2">Tetratricopeptide repeat-containing protein</fullName>
    </submittedName>
</protein>
<dbReference type="Proteomes" id="UP000185151">
    <property type="component" value="Unassembled WGS sequence"/>
</dbReference>
<dbReference type="PROSITE" id="PS50293">
    <property type="entry name" value="TPR_REGION"/>
    <property type="match status" value="1"/>
</dbReference>
<dbReference type="SMART" id="SM00028">
    <property type="entry name" value="TPR"/>
    <property type="match status" value="4"/>
</dbReference>
<dbReference type="Gene3D" id="3.40.50.2000">
    <property type="entry name" value="Glycogen Phosphorylase B"/>
    <property type="match status" value="1"/>
</dbReference>
<keyword evidence="1" id="KW-0802">TPR repeat</keyword>
<keyword evidence="3" id="KW-1185">Reference proteome</keyword>
<reference evidence="2 3" key="1">
    <citation type="submission" date="2016-11" db="EMBL/GenBank/DDBJ databases">
        <authorList>
            <person name="Jaros S."/>
            <person name="Januszkiewicz K."/>
            <person name="Wedrychowicz H."/>
        </authorList>
    </citation>
    <scope>NUCLEOTIDE SEQUENCE [LARGE SCALE GENOMIC DNA]</scope>
    <source>
        <strain evidence="2 3">GAS95</strain>
    </source>
</reference>
<dbReference type="RefSeq" id="WP_074295283.1">
    <property type="nucleotide sequence ID" value="NZ_FSRU01000001.1"/>
</dbReference>
<accession>A0A1N6I182</accession>
<feature type="repeat" description="TPR" evidence="1">
    <location>
        <begin position="81"/>
        <end position="114"/>
    </location>
</feature>
<dbReference type="PANTHER" id="PTHR44809:SF1">
    <property type="entry name" value="PROTEIN O-MANNOSYL-TRANSFERASE TMTC1"/>
    <property type="match status" value="1"/>
</dbReference>
<dbReference type="AlphaFoldDB" id="A0A1N6I182"/>
<organism evidence="2 3">
    <name type="scientific">Paraburkholderia phenazinium</name>
    <dbReference type="NCBI Taxonomy" id="60549"/>
    <lineage>
        <taxon>Bacteria</taxon>
        <taxon>Pseudomonadati</taxon>
        <taxon>Pseudomonadota</taxon>
        <taxon>Betaproteobacteria</taxon>
        <taxon>Burkholderiales</taxon>
        <taxon>Burkholderiaceae</taxon>
        <taxon>Paraburkholderia</taxon>
    </lineage>
</organism>
<dbReference type="InterPro" id="IPR011990">
    <property type="entry name" value="TPR-like_helical_dom_sf"/>
</dbReference>
<dbReference type="SUPFAM" id="SSF53756">
    <property type="entry name" value="UDP-Glycosyltransferase/glycogen phosphorylase"/>
    <property type="match status" value="1"/>
</dbReference>
<dbReference type="Pfam" id="PF13424">
    <property type="entry name" value="TPR_12"/>
    <property type="match status" value="1"/>
</dbReference>
<dbReference type="PANTHER" id="PTHR44809">
    <property type="match status" value="1"/>
</dbReference>
<evidence type="ECO:0000256" key="1">
    <source>
        <dbReference type="PROSITE-ProRule" id="PRU00339"/>
    </source>
</evidence>